<evidence type="ECO:0000313" key="2">
    <source>
        <dbReference type="Proteomes" id="UP000242146"/>
    </source>
</evidence>
<dbReference type="Gene3D" id="3.80.10.10">
    <property type="entry name" value="Ribonuclease Inhibitor"/>
    <property type="match status" value="1"/>
</dbReference>
<dbReference type="Proteomes" id="UP000242146">
    <property type="component" value="Unassembled WGS sequence"/>
</dbReference>
<dbReference type="AlphaFoldDB" id="A0A1X2G2K6"/>
<accession>A0A1X2G2K6</accession>
<comment type="caution">
    <text evidence="1">The sequence shown here is derived from an EMBL/GenBank/DDBJ whole genome shotgun (WGS) entry which is preliminary data.</text>
</comment>
<evidence type="ECO:0000313" key="1">
    <source>
        <dbReference type="EMBL" id="ORX42899.1"/>
    </source>
</evidence>
<dbReference type="EMBL" id="MCGT01000061">
    <property type="protein sequence ID" value="ORX42899.1"/>
    <property type="molecule type" value="Genomic_DNA"/>
</dbReference>
<reference evidence="1 2" key="1">
    <citation type="submission" date="2016-07" db="EMBL/GenBank/DDBJ databases">
        <title>Pervasive Adenine N6-methylation of Active Genes in Fungi.</title>
        <authorList>
            <consortium name="DOE Joint Genome Institute"/>
            <person name="Mondo S.J."/>
            <person name="Dannebaum R.O."/>
            <person name="Kuo R.C."/>
            <person name="Labutti K."/>
            <person name="Haridas S."/>
            <person name="Kuo A."/>
            <person name="Salamov A."/>
            <person name="Ahrendt S.R."/>
            <person name="Lipzen A."/>
            <person name="Sullivan W."/>
            <person name="Andreopoulos W.B."/>
            <person name="Clum A."/>
            <person name="Lindquist E."/>
            <person name="Daum C."/>
            <person name="Ramamoorthy G.K."/>
            <person name="Gryganskyi A."/>
            <person name="Culley D."/>
            <person name="Magnuson J.K."/>
            <person name="James T.Y."/>
            <person name="O'Malley M.A."/>
            <person name="Stajich J.E."/>
            <person name="Spatafora J.W."/>
            <person name="Visel A."/>
            <person name="Grigoriev I.V."/>
        </authorList>
    </citation>
    <scope>NUCLEOTIDE SEQUENCE [LARGE SCALE GENOMIC DNA]</scope>
    <source>
        <strain evidence="1 2">NRRL 3301</strain>
    </source>
</reference>
<sequence>MVYIRDVFKVLGEISCLGKLTITRPLRLRVTATAIFPLDDLLRYLPQLTRFTLTCCTVVIVSNIPNLHSLSHLCLDSCFLPEKLLEDGFLDLPTLKTLRLVNFSICSSRTIQDFKLPSDDEEEEDGIDIIIPMALPPGLELTAILRSAQIASEFRLGHFQYISFTPSFDDHEPVVWEISSENDAYRLPCDLAKRVASVQKGKCERDGTARIYKFHLKVVSANIKSFRVYGRNLI</sequence>
<dbReference type="SUPFAM" id="SSF52047">
    <property type="entry name" value="RNI-like"/>
    <property type="match status" value="1"/>
</dbReference>
<proteinExistence type="predicted"/>
<dbReference type="InterPro" id="IPR032675">
    <property type="entry name" value="LRR_dom_sf"/>
</dbReference>
<gene>
    <name evidence="1" type="ORF">DM01DRAFT_347075</name>
</gene>
<name>A0A1X2G2K6_9FUNG</name>
<protein>
    <submittedName>
        <fullName evidence="1">Uncharacterized protein</fullName>
    </submittedName>
</protein>
<keyword evidence="2" id="KW-1185">Reference proteome</keyword>
<organism evidence="1 2">
    <name type="scientific">Hesseltinella vesiculosa</name>
    <dbReference type="NCBI Taxonomy" id="101127"/>
    <lineage>
        <taxon>Eukaryota</taxon>
        <taxon>Fungi</taxon>
        <taxon>Fungi incertae sedis</taxon>
        <taxon>Mucoromycota</taxon>
        <taxon>Mucoromycotina</taxon>
        <taxon>Mucoromycetes</taxon>
        <taxon>Mucorales</taxon>
        <taxon>Cunninghamellaceae</taxon>
        <taxon>Hesseltinella</taxon>
    </lineage>
</organism>